<dbReference type="SUPFAM" id="SSF51182">
    <property type="entry name" value="RmlC-like cupins"/>
    <property type="match status" value="1"/>
</dbReference>
<organism evidence="1 2">
    <name type="scientific">Legionella nautarum</name>
    <dbReference type="NCBI Taxonomy" id="45070"/>
    <lineage>
        <taxon>Bacteria</taxon>
        <taxon>Pseudomonadati</taxon>
        <taxon>Pseudomonadota</taxon>
        <taxon>Gammaproteobacteria</taxon>
        <taxon>Legionellales</taxon>
        <taxon>Legionellaceae</taxon>
        <taxon>Legionella</taxon>
    </lineage>
</organism>
<dbReference type="Proteomes" id="UP000054725">
    <property type="component" value="Unassembled WGS sequence"/>
</dbReference>
<dbReference type="AlphaFoldDB" id="A0A0W0WU73"/>
<dbReference type="RefSeq" id="WP_058503940.1">
    <property type="nucleotide sequence ID" value="NZ_CAAAIF010000001.1"/>
</dbReference>
<proteinExistence type="predicted"/>
<dbReference type="Gene3D" id="2.60.120.10">
    <property type="entry name" value="Jelly Rolls"/>
    <property type="match status" value="1"/>
</dbReference>
<protein>
    <recommendedName>
        <fullName evidence="3">Cysteine dioxygenase type I</fullName>
    </recommendedName>
</protein>
<comment type="caution">
    <text evidence="1">The sequence shown here is derived from an EMBL/GenBank/DDBJ whole genome shotgun (WGS) entry which is preliminary data.</text>
</comment>
<dbReference type="STRING" id="45070.Lnau_0886"/>
<evidence type="ECO:0000313" key="1">
    <source>
        <dbReference type="EMBL" id="KTD35902.1"/>
    </source>
</evidence>
<gene>
    <name evidence="1" type="ORF">Lnau_0886</name>
</gene>
<dbReference type="PATRIC" id="fig|45070.6.peg.938"/>
<evidence type="ECO:0008006" key="3">
    <source>
        <dbReference type="Google" id="ProtNLM"/>
    </source>
</evidence>
<evidence type="ECO:0000313" key="2">
    <source>
        <dbReference type="Proteomes" id="UP000054725"/>
    </source>
</evidence>
<keyword evidence="2" id="KW-1185">Reference proteome</keyword>
<name>A0A0W0WU73_9GAMM</name>
<dbReference type="EMBL" id="LNYO01000013">
    <property type="protein sequence ID" value="KTD35902.1"/>
    <property type="molecule type" value="Genomic_DNA"/>
</dbReference>
<dbReference type="InterPro" id="IPR011051">
    <property type="entry name" value="RmlC_Cupin_sf"/>
</dbReference>
<dbReference type="InterPro" id="IPR014710">
    <property type="entry name" value="RmlC-like_jellyroll"/>
</dbReference>
<sequence length="220" mass="25504">MRSKIGDVNKANSDAIKKEFSRLEVVNYDTVSELLPKLLAQGQLTLDHSIYTPQTSSTGQGSQVGRYLIYDHPDKTNPFSIWAFAFSQGQKTLIHDHEYKGTVIVLDEPISEKYYRPHGDQARLIRRVDRYRFHSNSDDLTTNFVHQLERRKDLGPGISVTLHIYNMEALRINLEGDIVDRRNLRKIYIKEKIDDKSSIPPYEKEEYCELGDNARSVFRN</sequence>
<reference evidence="1 2" key="1">
    <citation type="submission" date="2015-11" db="EMBL/GenBank/DDBJ databases">
        <title>Genomic analysis of 38 Legionella species identifies large and diverse effector repertoires.</title>
        <authorList>
            <person name="Burstein D."/>
            <person name="Amaro F."/>
            <person name="Zusman T."/>
            <person name="Lifshitz Z."/>
            <person name="Cohen O."/>
            <person name="Gilbert J.A."/>
            <person name="Pupko T."/>
            <person name="Shuman H.A."/>
            <person name="Segal G."/>
        </authorList>
    </citation>
    <scope>NUCLEOTIDE SEQUENCE [LARGE SCALE GENOMIC DNA]</scope>
    <source>
        <strain evidence="1 2">ATCC 49506</strain>
    </source>
</reference>
<accession>A0A0W0WU73</accession>